<evidence type="ECO:0000313" key="2">
    <source>
        <dbReference type="Proteomes" id="UP000630615"/>
    </source>
</evidence>
<dbReference type="InterPro" id="IPR024234">
    <property type="entry name" value="DUF3801"/>
</dbReference>
<organism evidence="1 2">
    <name type="scientific">Enterococcus wangshanyuanii</name>
    <dbReference type="NCBI Taxonomy" id="2005703"/>
    <lineage>
        <taxon>Bacteria</taxon>
        <taxon>Bacillati</taxon>
        <taxon>Bacillota</taxon>
        <taxon>Bacilli</taxon>
        <taxon>Lactobacillales</taxon>
        <taxon>Enterococcaceae</taxon>
        <taxon>Enterococcus</taxon>
    </lineage>
</organism>
<dbReference type="EMBL" id="BMKI01000015">
    <property type="protein sequence ID" value="GGD03441.1"/>
    <property type="molecule type" value="Genomic_DNA"/>
</dbReference>
<name>A0ABQ1PTH4_9ENTE</name>
<reference evidence="2" key="1">
    <citation type="journal article" date="2019" name="Int. J. Syst. Evol. Microbiol.">
        <title>The Global Catalogue of Microorganisms (GCM) 10K type strain sequencing project: providing services to taxonomists for standard genome sequencing and annotation.</title>
        <authorList>
            <consortium name="The Broad Institute Genomics Platform"/>
            <consortium name="The Broad Institute Genome Sequencing Center for Infectious Disease"/>
            <person name="Wu L."/>
            <person name="Ma J."/>
        </authorList>
    </citation>
    <scope>NUCLEOTIDE SEQUENCE [LARGE SCALE GENOMIC DNA]</scope>
    <source>
        <strain evidence="2">CGMCC 1.15942</strain>
    </source>
</reference>
<gene>
    <name evidence="1" type="ORF">GCM10011573_36120</name>
</gene>
<evidence type="ECO:0000313" key="1">
    <source>
        <dbReference type="EMBL" id="GGD03441.1"/>
    </source>
</evidence>
<protein>
    <recommendedName>
        <fullName evidence="3">PcfB protein</fullName>
    </recommendedName>
</protein>
<dbReference type="RefSeq" id="WP_088272024.1">
    <property type="nucleotide sequence ID" value="NZ_BMKI01000015.1"/>
</dbReference>
<proteinExistence type="predicted"/>
<keyword evidence="2" id="KW-1185">Reference proteome</keyword>
<dbReference type="Proteomes" id="UP000630615">
    <property type="component" value="Unassembled WGS sequence"/>
</dbReference>
<sequence>MEQREIVHRYYIMGTNTLDKTLQVLSHLSMDGLVKIKDSRFPMNGETNLYKLMSRSDPLTSAFLNEKVNLTKLKEHLEEQGLPFAFKETPEGTNLYFRVKDKELAKKALERVITDIKKDPKKILKKPGAMTFEEKIAYAKSQTAYKGSIKPTVEKTKGRGI</sequence>
<comment type="caution">
    <text evidence="1">The sequence shown here is derived from an EMBL/GenBank/DDBJ whole genome shotgun (WGS) entry which is preliminary data.</text>
</comment>
<evidence type="ECO:0008006" key="3">
    <source>
        <dbReference type="Google" id="ProtNLM"/>
    </source>
</evidence>
<accession>A0ABQ1PTH4</accession>
<dbReference type="Pfam" id="PF12687">
    <property type="entry name" value="DUF3801"/>
    <property type="match status" value="1"/>
</dbReference>